<evidence type="ECO:0000256" key="4">
    <source>
        <dbReference type="HAMAP-Rule" id="MF_01030"/>
    </source>
</evidence>
<dbReference type="PROSITE" id="PS00165">
    <property type="entry name" value="DEHYDRATASE_SER_THR"/>
    <property type="match status" value="1"/>
</dbReference>
<gene>
    <name evidence="4 6" type="primary">dsdA</name>
    <name evidence="6" type="ORF">SAMEA4475696_01531</name>
</gene>
<dbReference type="InterPro" id="IPR036052">
    <property type="entry name" value="TrpB-like_PALP_sf"/>
</dbReference>
<dbReference type="PANTHER" id="PTHR48078:SF9">
    <property type="entry name" value="D-SERINE DEHYDRATASE"/>
    <property type="match status" value="1"/>
</dbReference>
<name>A0A239VKN8_9MICO</name>
<dbReference type="PANTHER" id="PTHR48078">
    <property type="entry name" value="THREONINE DEHYDRATASE, MITOCHONDRIAL-RELATED"/>
    <property type="match status" value="1"/>
</dbReference>
<dbReference type="GO" id="GO:0016836">
    <property type="term" value="F:hydro-lyase activity"/>
    <property type="evidence" value="ECO:0007669"/>
    <property type="project" value="UniProtKB-UniRule"/>
</dbReference>
<dbReference type="NCBIfam" id="TIGR02035">
    <property type="entry name" value="D_Ser_am_lyase"/>
    <property type="match status" value="1"/>
</dbReference>
<dbReference type="SUPFAM" id="SSF53686">
    <property type="entry name" value="Tryptophan synthase beta subunit-like PLP-dependent enzymes"/>
    <property type="match status" value="1"/>
</dbReference>
<dbReference type="Proteomes" id="UP000242637">
    <property type="component" value="Chromosome 1"/>
</dbReference>
<protein>
    <recommendedName>
        <fullName evidence="4">Probable D-serine dehydratase</fullName>
        <ecNumber evidence="4">4.3.1.18</ecNumber>
    </recommendedName>
    <alternativeName>
        <fullName evidence="4">D-serine deaminase</fullName>
        <shortName evidence="4">DSD</shortName>
    </alternativeName>
</protein>
<dbReference type="GO" id="GO:0036088">
    <property type="term" value="P:D-serine catabolic process"/>
    <property type="evidence" value="ECO:0007669"/>
    <property type="project" value="TreeGrafter"/>
</dbReference>
<dbReference type="InterPro" id="IPR000634">
    <property type="entry name" value="Ser/Thr_deHydtase_PyrdxlP-BS"/>
</dbReference>
<feature type="domain" description="Tryptophan synthase beta chain-like PALP" evidence="5">
    <location>
        <begin position="71"/>
        <end position="395"/>
    </location>
</feature>
<dbReference type="EMBL" id="LT906453">
    <property type="protein sequence ID" value="SNV22456.1"/>
    <property type="molecule type" value="Genomic_DNA"/>
</dbReference>
<feature type="modified residue" description="N6-(pyridoxal phosphate)lysine" evidence="4">
    <location>
        <position position="115"/>
    </location>
</feature>
<evidence type="ECO:0000259" key="5">
    <source>
        <dbReference type="Pfam" id="PF00291"/>
    </source>
</evidence>
<keyword evidence="2 4" id="KW-0663">Pyridoxal phosphate</keyword>
<dbReference type="InterPro" id="IPR050147">
    <property type="entry name" value="Ser/Thr_Dehydratase"/>
</dbReference>
<organism evidence="6 7">
    <name type="scientific">Dermatophilus congolensis</name>
    <dbReference type="NCBI Taxonomy" id="1863"/>
    <lineage>
        <taxon>Bacteria</taxon>
        <taxon>Bacillati</taxon>
        <taxon>Actinomycetota</taxon>
        <taxon>Actinomycetes</taxon>
        <taxon>Micrococcales</taxon>
        <taxon>Dermatophilaceae</taxon>
        <taxon>Dermatophilus</taxon>
    </lineage>
</organism>
<evidence type="ECO:0000256" key="2">
    <source>
        <dbReference type="ARBA" id="ARBA00022898"/>
    </source>
</evidence>
<comment type="catalytic activity">
    <reaction evidence="4">
        <text>D-serine = pyruvate + NH4(+)</text>
        <dbReference type="Rhea" id="RHEA:13977"/>
        <dbReference type="ChEBI" id="CHEBI:15361"/>
        <dbReference type="ChEBI" id="CHEBI:28938"/>
        <dbReference type="ChEBI" id="CHEBI:35247"/>
        <dbReference type="EC" id="4.3.1.18"/>
    </reaction>
</comment>
<dbReference type="GO" id="GO:0030170">
    <property type="term" value="F:pyridoxal phosphate binding"/>
    <property type="evidence" value="ECO:0007669"/>
    <property type="project" value="InterPro"/>
</dbReference>
<dbReference type="InterPro" id="IPR001926">
    <property type="entry name" value="TrpB-like_PALP"/>
</dbReference>
<reference evidence="6 7" key="1">
    <citation type="submission" date="2017-06" db="EMBL/GenBank/DDBJ databases">
        <authorList>
            <consortium name="Pathogen Informatics"/>
        </authorList>
    </citation>
    <scope>NUCLEOTIDE SEQUENCE [LARGE SCALE GENOMIC DNA]</scope>
    <source>
        <strain evidence="6 7">NCTC13039</strain>
    </source>
</reference>
<comment type="cofactor">
    <cofactor evidence="1 4">
        <name>pyridoxal 5'-phosphate</name>
        <dbReference type="ChEBI" id="CHEBI:597326"/>
    </cofactor>
</comment>
<evidence type="ECO:0000256" key="1">
    <source>
        <dbReference type="ARBA" id="ARBA00001933"/>
    </source>
</evidence>
<evidence type="ECO:0000313" key="7">
    <source>
        <dbReference type="Proteomes" id="UP000242637"/>
    </source>
</evidence>
<dbReference type="GO" id="GO:0009097">
    <property type="term" value="P:isoleucine biosynthetic process"/>
    <property type="evidence" value="ECO:0007669"/>
    <property type="project" value="TreeGrafter"/>
</dbReference>
<dbReference type="InterPro" id="IPR011780">
    <property type="entry name" value="D_Ser_am_lyase"/>
</dbReference>
<dbReference type="EC" id="4.3.1.18" evidence="4"/>
<dbReference type="Pfam" id="PF00291">
    <property type="entry name" value="PALP"/>
    <property type="match status" value="1"/>
</dbReference>
<dbReference type="STRING" id="1121387.GCA_000429885_02197"/>
<keyword evidence="7" id="KW-1185">Reference proteome</keyword>
<evidence type="ECO:0000256" key="3">
    <source>
        <dbReference type="ARBA" id="ARBA00023239"/>
    </source>
</evidence>
<comment type="similarity">
    <text evidence="4">Belongs to the serine/threonine dehydratase family. DsdA subfamily.</text>
</comment>
<accession>A0A239VKN8</accession>
<dbReference type="AlphaFoldDB" id="A0A239VKN8"/>
<dbReference type="HAMAP" id="MF_01030">
    <property type="entry name" value="D_Ser_dehydrat"/>
    <property type="match status" value="1"/>
</dbReference>
<sequence>MPLQTWVNKTPVIADLINLRETAWFNPARAHTHTALADVGLTPADIDDAATRLQRFAPYLAAAFPALEATNGIIESPITPAPQLQKTLNHTYQTPLPGQLWLKRDDCLPVSGSIKARGGIHEVLQHAEHLAHTAGLLDYSCDYRILATPPARDLFSQHTIAVGSTGNLGLSIGIMAATLGFNTIVHMSADARQWKKDLLAAQGVDVREYEADYSVAVAAGRAEAANDPFAHFIDDENSTKLFCGYAVAGRRVAAQLRAANVRVDTEHPLFVYLPCGVGGGPGGVAFGLLTEFGDAVHPIFAEPTHSPCMLLGVATGQHDAICVGDFGIDNRTAADGLAVGRPSGFVGRAMQRLLDGFYTVEDNHLFTLLTLLHETENIAAEPSAAASLPGPWHVATATEYRERLGITDTHMNNATHLAWLTGGSMVPPEIMNTYLSHSRSPQ</sequence>
<keyword evidence="3 4" id="KW-0456">Lyase</keyword>
<evidence type="ECO:0000313" key="6">
    <source>
        <dbReference type="EMBL" id="SNV22456.1"/>
    </source>
</evidence>
<dbReference type="KEGG" id="dco:SAMEA4475696_1531"/>
<dbReference type="NCBIfam" id="NF002823">
    <property type="entry name" value="PRK02991.1"/>
    <property type="match status" value="1"/>
</dbReference>
<proteinExistence type="inferred from homology"/>
<dbReference type="Gene3D" id="3.40.50.1100">
    <property type="match status" value="2"/>
</dbReference>
<dbReference type="GO" id="GO:0008721">
    <property type="term" value="F:D-serine ammonia-lyase activity"/>
    <property type="evidence" value="ECO:0007669"/>
    <property type="project" value="UniProtKB-EC"/>
</dbReference>